<proteinExistence type="predicted"/>
<keyword evidence="1" id="KW-0175">Coiled coil</keyword>
<feature type="coiled-coil region" evidence="1">
    <location>
        <begin position="18"/>
        <end position="87"/>
    </location>
</feature>
<sequence length="701" mass="79154">MWINSRGDVRHILLVSGLQSLEERLAHYKKNKVVFKEKINILNLEVKLRDNALVKNIKKLEKAEKKRDELKLTLEKFQNSSKSLNNLLENQVSDKVKTGLGYKAASHAVESFVNSSKTLENQENVKSRSDKGYHAVPPPYTGNYIPLKFDLTFIDEQVESESVNVISNVASSDVKTIESKHKSVDVKNKGNPRQKEYKEKGVTDSGCSRHMTRNKCYLTDYEDYDGGFVFFEDGKGIISGKAACCCITIDEELMLLFLILPSDRKKVIVNEASIRRDLRLDDAEGTACLPNDVIFEELARTGAKTTVWNEFSSTMAFAIICLANNQKFNFSKHILENMVKNLEAKVKFYIFLRFVQVFVKQREANEVPHIELQAEEKAPTPSHDPLPSSEDEEGLGAQEDASKQRRIDAIDANEDLFLIDETAQDQGRIKDQDLFGVHDLDGDEVFMDVITGENVKQDATVAESVEAAKPKAKGVTIQEPSEFITTSSLQPSQPPQAKDKGKGIMVEPEKPLKKKDQITLDEEVARKLEAKMKAEIEEEKRMTRGKNEANRDVIEEWIECGESLKKTQAKITEGCSKRAGQELEQESAKKQKLNEKEQAKLGDDDTTELKRCLEIVPEDDDDVAIEATLLSSKSPTIVDYKIYREEKKSYFKIIIRQINEGRIVGFKGLYGVTTAQLVLLVYKVTVVFNKVNAAKIKSYNC</sequence>
<protein>
    <submittedName>
        <fullName evidence="3">Uncharacterized protein</fullName>
    </submittedName>
</protein>
<feature type="compositionally biased region" description="Basic and acidic residues" evidence="2">
    <location>
        <begin position="180"/>
        <end position="202"/>
    </location>
</feature>
<gene>
    <name evidence="3" type="ORF">Tci_036098</name>
</gene>
<feature type="region of interest" description="Disordered" evidence="2">
    <location>
        <begin position="370"/>
        <end position="404"/>
    </location>
</feature>
<feature type="region of interest" description="Disordered" evidence="2">
    <location>
        <begin position="482"/>
        <end position="502"/>
    </location>
</feature>
<comment type="caution">
    <text evidence="3">The sequence shown here is derived from an EMBL/GenBank/DDBJ whole genome shotgun (WGS) entry which is preliminary data.</text>
</comment>
<evidence type="ECO:0000313" key="3">
    <source>
        <dbReference type="EMBL" id="GEU64120.1"/>
    </source>
</evidence>
<organism evidence="3">
    <name type="scientific">Tanacetum cinerariifolium</name>
    <name type="common">Dalmatian daisy</name>
    <name type="synonym">Chrysanthemum cinerariifolium</name>
    <dbReference type="NCBI Taxonomy" id="118510"/>
    <lineage>
        <taxon>Eukaryota</taxon>
        <taxon>Viridiplantae</taxon>
        <taxon>Streptophyta</taxon>
        <taxon>Embryophyta</taxon>
        <taxon>Tracheophyta</taxon>
        <taxon>Spermatophyta</taxon>
        <taxon>Magnoliopsida</taxon>
        <taxon>eudicotyledons</taxon>
        <taxon>Gunneridae</taxon>
        <taxon>Pentapetalae</taxon>
        <taxon>asterids</taxon>
        <taxon>campanulids</taxon>
        <taxon>Asterales</taxon>
        <taxon>Asteraceae</taxon>
        <taxon>Asteroideae</taxon>
        <taxon>Anthemideae</taxon>
        <taxon>Anthemidinae</taxon>
        <taxon>Tanacetum</taxon>
    </lineage>
</organism>
<name>A0A6L2LS99_TANCI</name>
<dbReference type="EMBL" id="BKCJ010004968">
    <property type="protein sequence ID" value="GEU64120.1"/>
    <property type="molecule type" value="Genomic_DNA"/>
</dbReference>
<evidence type="ECO:0000256" key="2">
    <source>
        <dbReference type="SAM" id="MobiDB-lite"/>
    </source>
</evidence>
<evidence type="ECO:0000256" key="1">
    <source>
        <dbReference type="SAM" id="Coils"/>
    </source>
</evidence>
<feature type="region of interest" description="Disordered" evidence="2">
    <location>
        <begin position="180"/>
        <end position="204"/>
    </location>
</feature>
<dbReference type="AlphaFoldDB" id="A0A6L2LS99"/>
<accession>A0A6L2LS99</accession>
<reference evidence="3" key="1">
    <citation type="journal article" date="2019" name="Sci. Rep.">
        <title>Draft genome of Tanacetum cinerariifolium, the natural source of mosquito coil.</title>
        <authorList>
            <person name="Yamashiro T."/>
            <person name="Shiraishi A."/>
            <person name="Satake H."/>
            <person name="Nakayama K."/>
        </authorList>
    </citation>
    <scope>NUCLEOTIDE SEQUENCE</scope>
</reference>